<dbReference type="InterPro" id="IPR000157">
    <property type="entry name" value="TIR_dom"/>
</dbReference>
<dbReference type="SUPFAM" id="SSF52200">
    <property type="entry name" value="Toll/Interleukin receptor TIR domain"/>
    <property type="match status" value="1"/>
</dbReference>
<keyword evidence="5" id="KW-1185">Reference proteome</keyword>
<dbReference type="Gene3D" id="3.40.50.10140">
    <property type="entry name" value="Toll/interleukin-1 receptor homology (TIR) domain"/>
    <property type="match status" value="1"/>
</dbReference>
<protein>
    <submittedName>
        <fullName evidence="4">Toll/interleukin-1 receptor domain-containing protein</fullName>
    </submittedName>
</protein>
<feature type="domain" description="TIR" evidence="3">
    <location>
        <begin position="23"/>
        <end position="139"/>
    </location>
</feature>
<keyword evidence="2" id="KW-0812">Transmembrane</keyword>
<name>A0ABW0EPL4_9PSEU</name>
<evidence type="ECO:0000256" key="2">
    <source>
        <dbReference type="SAM" id="Phobius"/>
    </source>
</evidence>
<feature type="transmembrane region" description="Helical" evidence="2">
    <location>
        <begin position="297"/>
        <end position="321"/>
    </location>
</feature>
<dbReference type="Proteomes" id="UP001596157">
    <property type="component" value="Unassembled WGS sequence"/>
</dbReference>
<keyword evidence="4" id="KW-0675">Receptor</keyword>
<dbReference type="EMBL" id="JBHSKF010000005">
    <property type="protein sequence ID" value="MFC5287955.1"/>
    <property type="molecule type" value="Genomic_DNA"/>
</dbReference>
<keyword evidence="2" id="KW-1133">Transmembrane helix</keyword>
<comment type="caution">
    <text evidence="4">The sequence shown here is derived from an EMBL/GenBank/DDBJ whole genome shotgun (WGS) entry which is preliminary data.</text>
</comment>
<accession>A0ABW0EPL4</accession>
<organism evidence="4 5">
    <name type="scientific">Actinokineospora guangxiensis</name>
    <dbReference type="NCBI Taxonomy" id="1490288"/>
    <lineage>
        <taxon>Bacteria</taxon>
        <taxon>Bacillati</taxon>
        <taxon>Actinomycetota</taxon>
        <taxon>Actinomycetes</taxon>
        <taxon>Pseudonocardiales</taxon>
        <taxon>Pseudonocardiaceae</taxon>
        <taxon>Actinokineospora</taxon>
    </lineage>
</organism>
<keyword evidence="2" id="KW-0472">Membrane</keyword>
<gene>
    <name evidence="4" type="ORF">ACFPM7_12915</name>
</gene>
<evidence type="ECO:0000313" key="5">
    <source>
        <dbReference type="Proteomes" id="UP001596157"/>
    </source>
</evidence>
<proteinExistence type="predicted"/>
<evidence type="ECO:0000256" key="1">
    <source>
        <dbReference type="SAM" id="MobiDB-lite"/>
    </source>
</evidence>
<dbReference type="Pfam" id="PF13676">
    <property type="entry name" value="TIR_2"/>
    <property type="match status" value="1"/>
</dbReference>
<evidence type="ECO:0000313" key="4">
    <source>
        <dbReference type="EMBL" id="MFC5287955.1"/>
    </source>
</evidence>
<evidence type="ECO:0000259" key="3">
    <source>
        <dbReference type="Pfam" id="PF13676"/>
    </source>
</evidence>
<reference evidence="5" key="1">
    <citation type="journal article" date="2019" name="Int. J. Syst. Evol. Microbiol.">
        <title>The Global Catalogue of Microorganisms (GCM) 10K type strain sequencing project: providing services to taxonomists for standard genome sequencing and annotation.</title>
        <authorList>
            <consortium name="The Broad Institute Genomics Platform"/>
            <consortium name="The Broad Institute Genome Sequencing Center for Infectious Disease"/>
            <person name="Wu L."/>
            <person name="Ma J."/>
        </authorList>
    </citation>
    <scope>NUCLEOTIDE SEQUENCE [LARGE SCALE GENOMIC DNA]</scope>
    <source>
        <strain evidence="5">CCUG 59778</strain>
    </source>
</reference>
<sequence length="414" mass="45389">MEGVRHQQGAVRTLIAELGPLHVFVCHAAPDREAAVRLRADLAQVGRQVALDRGEPNGAQWWDTVLARLRRCSVFVLLLSPESARSPGCMAELRYAAALGKPLAVVRLRAVPVPGELAGAAVIDLTGGTAERVPRLRQLLDTFPAAGPLPQPLPPEPPVPYLDVFRQQIDEPVLDQRTQLSITAELRGRLSDPAQRAGAWALLVRMRNRQDIAAPVAAVLEVVLAPAWQPDPERRVERRYWDGQAWTTLVRHEGREFNERRVPPPEATWSGDVPSAAPPPRQPRARKRTSREGSRQWVVLGVAVALVLAAGVVFAFLLPALTAADDDPVKTARTFVDAVNVGDAAAVEAVTCERDRPQAEELFLAPDYRLTLERVTDSEPQSLTVLATDPRSGVTARRIYPLVRESGQWLVCAR</sequence>
<feature type="region of interest" description="Disordered" evidence="1">
    <location>
        <begin position="257"/>
        <end position="290"/>
    </location>
</feature>
<dbReference type="InterPro" id="IPR035897">
    <property type="entry name" value="Toll_tir_struct_dom_sf"/>
</dbReference>